<dbReference type="SUPFAM" id="SSF52096">
    <property type="entry name" value="ClpP/crotonase"/>
    <property type="match status" value="1"/>
</dbReference>
<keyword evidence="2" id="KW-0378">Hydrolase</keyword>
<gene>
    <name evidence="2" type="ORF">Poly30_21700</name>
</gene>
<dbReference type="AlphaFoldDB" id="A0A518ERI5"/>
<sequence length="633" mass="68393">MKHTPLVLAAVLSIHGANEARWVQSIFESLGSAPGTHRVRGSAFPSITQTGEDKASPFDGLRWSSGLPEVDVEGTWYRPVSIDGVSVASILEFCEKRWPGKREKRFGEDLVEAMALMGHGTGRSVSLDLVRLADGVKIELAAVAMTKAKRQAIWASNQTHRSSGRVSPAAPSAVPVELARRDLERFGAGLRDRFAYVSLKGIDLEAELESLSETLRAEVDVASLANALNRLLMRFGDGHARVEAPRPRDPGRHLPFLLDTAQGGIVAFDPDRTRFVDRSRPYVQAIDGDPVAHWIGAMSEQVVAGSPQLVQHRALRALREIERAREAKGYDASDVIELTLSSKPKGGRKKTITLDLQPRRPTYGTWPRTETRLVTAQEAGGAKGGIGVIRLAEMDDELIPEVRRAMQRFRGTAGLILDVRGNGGGQRGLCAALAGYLVDEVTGPVVGNVAAYRLAPAFREDHLGGSRLLYRADDPHWSGAQSRAIADFAATFEPEWKLPDGFSEWHYLVLDRTGHPDEFHYDRPVIVLTDEASFSATDIFAAALGELSGVTLLGTATGGGSARVQTFDLPETGIRVRCASMASFQPNGQLYDGHGVAVDVEVERAPADLLLGGGDAQMQAAIRLISESGGSPK</sequence>
<dbReference type="GO" id="GO:0030288">
    <property type="term" value="C:outer membrane-bounded periplasmic space"/>
    <property type="evidence" value="ECO:0007669"/>
    <property type="project" value="TreeGrafter"/>
</dbReference>
<protein>
    <submittedName>
        <fullName evidence="2">Carboxy-terminal protease</fullName>
    </submittedName>
</protein>
<dbReference type="GO" id="GO:0008236">
    <property type="term" value="F:serine-type peptidase activity"/>
    <property type="evidence" value="ECO:0007669"/>
    <property type="project" value="InterPro"/>
</dbReference>
<dbReference type="InterPro" id="IPR005151">
    <property type="entry name" value="Tail-specific_protease"/>
</dbReference>
<dbReference type="OrthoDB" id="252415at2"/>
<dbReference type="GO" id="GO:0004175">
    <property type="term" value="F:endopeptidase activity"/>
    <property type="evidence" value="ECO:0007669"/>
    <property type="project" value="TreeGrafter"/>
</dbReference>
<dbReference type="InterPro" id="IPR029045">
    <property type="entry name" value="ClpP/crotonase-like_dom_sf"/>
</dbReference>
<proteinExistence type="predicted"/>
<dbReference type="Pfam" id="PF03572">
    <property type="entry name" value="Peptidase_S41"/>
    <property type="match status" value="1"/>
</dbReference>
<keyword evidence="2" id="KW-0645">Protease</keyword>
<dbReference type="Proteomes" id="UP000320390">
    <property type="component" value="Chromosome"/>
</dbReference>
<keyword evidence="3" id="KW-1185">Reference proteome</keyword>
<dbReference type="RefSeq" id="WP_145197028.1">
    <property type="nucleotide sequence ID" value="NZ_CP036434.1"/>
</dbReference>
<dbReference type="GO" id="GO:0007165">
    <property type="term" value="P:signal transduction"/>
    <property type="evidence" value="ECO:0007669"/>
    <property type="project" value="TreeGrafter"/>
</dbReference>
<evidence type="ECO:0000259" key="1">
    <source>
        <dbReference type="SMART" id="SM00245"/>
    </source>
</evidence>
<dbReference type="SMART" id="SM00245">
    <property type="entry name" value="TSPc"/>
    <property type="match status" value="1"/>
</dbReference>
<dbReference type="PANTHER" id="PTHR32060">
    <property type="entry name" value="TAIL-SPECIFIC PROTEASE"/>
    <property type="match status" value="1"/>
</dbReference>
<dbReference type="Gene3D" id="3.90.226.10">
    <property type="entry name" value="2-enoyl-CoA Hydratase, Chain A, domain 1"/>
    <property type="match status" value="1"/>
</dbReference>
<evidence type="ECO:0000313" key="2">
    <source>
        <dbReference type="EMBL" id="QDV06655.1"/>
    </source>
</evidence>
<accession>A0A518ERI5</accession>
<evidence type="ECO:0000313" key="3">
    <source>
        <dbReference type="Proteomes" id="UP000320390"/>
    </source>
</evidence>
<dbReference type="PANTHER" id="PTHR32060:SF30">
    <property type="entry name" value="CARBOXY-TERMINAL PROCESSING PROTEASE CTPA"/>
    <property type="match status" value="1"/>
</dbReference>
<reference evidence="2 3" key="1">
    <citation type="submission" date="2019-02" db="EMBL/GenBank/DDBJ databases">
        <title>Deep-cultivation of Planctomycetes and their phenomic and genomic characterization uncovers novel biology.</title>
        <authorList>
            <person name="Wiegand S."/>
            <person name="Jogler M."/>
            <person name="Boedeker C."/>
            <person name="Pinto D."/>
            <person name="Vollmers J."/>
            <person name="Rivas-Marin E."/>
            <person name="Kohn T."/>
            <person name="Peeters S.H."/>
            <person name="Heuer A."/>
            <person name="Rast P."/>
            <person name="Oberbeckmann S."/>
            <person name="Bunk B."/>
            <person name="Jeske O."/>
            <person name="Meyerdierks A."/>
            <person name="Storesund J.E."/>
            <person name="Kallscheuer N."/>
            <person name="Luecker S."/>
            <person name="Lage O.M."/>
            <person name="Pohl T."/>
            <person name="Merkel B.J."/>
            <person name="Hornburger P."/>
            <person name="Mueller R.-W."/>
            <person name="Bruemmer F."/>
            <person name="Labrenz M."/>
            <person name="Spormann A.M."/>
            <person name="Op den Camp H."/>
            <person name="Overmann J."/>
            <person name="Amann R."/>
            <person name="Jetten M.S.M."/>
            <person name="Mascher T."/>
            <person name="Medema M.H."/>
            <person name="Devos D.P."/>
            <person name="Kaster A.-K."/>
            <person name="Ovreas L."/>
            <person name="Rohde M."/>
            <person name="Galperin M.Y."/>
            <person name="Jogler C."/>
        </authorList>
    </citation>
    <scope>NUCLEOTIDE SEQUENCE [LARGE SCALE GENOMIC DNA]</scope>
    <source>
        <strain evidence="2 3">Poly30</strain>
    </source>
</reference>
<dbReference type="EMBL" id="CP036434">
    <property type="protein sequence ID" value="QDV06655.1"/>
    <property type="molecule type" value="Genomic_DNA"/>
</dbReference>
<dbReference type="GO" id="GO:0006508">
    <property type="term" value="P:proteolysis"/>
    <property type="evidence" value="ECO:0007669"/>
    <property type="project" value="UniProtKB-KW"/>
</dbReference>
<name>A0A518ERI5_9BACT</name>
<feature type="domain" description="Tail specific protease" evidence="1">
    <location>
        <begin position="349"/>
        <end position="603"/>
    </location>
</feature>
<organism evidence="2 3">
    <name type="scientific">Saltatorellus ferox</name>
    <dbReference type="NCBI Taxonomy" id="2528018"/>
    <lineage>
        <taxon>Bacteria</taxon>
        <taxon>Pseudomonadati</taxon>
        <taxon>Planctomycetota</taxon>
        <taxon>Planctomycetia</taxon>
        <taxon>Planctomycetia incertae sedis</taxon>
        <taxon>Saltatorellus</taxon>
    </lineage>
</organism>